<keyword evidence="8" id="KW-0902">Two-component regulatory system</keyword>
<dbReference type="EMBL" id="QWVT01000007">
    <property type="protein sequence ID" value="RID88275.1"/>
    <property type="molecule type" value="Genomic_DNA"/>
</dbReference>
<dbReference type="SMART" id="SM00387">
    <property type="entry name" value="HATPase_c"/>
    <property type="match status" value="1"/>
</dbReference>
<dbReference type="SUPFAM" id="SSF47384">
    <property type="entry name" value="Homodimeric domain of signal transducing histidine kinase"/>
    <property type="match status" value="1"/>
</dbReference>
<dbReference type="Gene3D" id="3.30.565.10">
    <property type="entry name" value="Histidine kinase-like ATPase, C-terminal domain"/>
    <property type="match status" value="1"/>
</dbReference>
<dbReference type="InterPro" id="IPR003594">
    <property type="entry name" value="HATPase_dom"/>
</dbReference>
<accession>A0A398BDM7</accession>
<dbReference type="InterPro" id="IPR035965">
    <property type="entry name" value="PAS-like_dom_sf"/>
</dbReference>
<dbReference type="SMART" id="SM00086">
    <property type="entry name" value="PAC"/>
    <property type="match status" value="4"/>
</dbReference>
<dbReference type="SMART" id="SM00091">
    <property type="entry name" value="PAS"/>
    <property type="match status" value="4"/>
</dbReference>
<dbReference type="GO" id="GO:0006355">
    <property type="term" value="P:regulation of DNA-templated transcription"/>
    <property type="evidence" value="ECO:0007669"/>
    <property type="project" value="InterPro"/>
</dbReference>
<dbReference type="GO" id="GO:0000155">
    <property type="term" value="F:phosphorelay sensor kinase activity"/>
    <property type="evidence" value="ECO:0007669"/>
    <property type="project" value="InterPro"/>
</dbReference>
<dbReference type="CDD" id="cd00082">
    <property type="entry name" value="HisKA"/>
    <property type="match status" value="1"/>
</dbReference>
<protein>
    <recommendedName>
        <fullName evidence="2">histidine kinase</fullName>
        <ecNumber evidence="2">2.7.13.3</ecNumber>
    </recommendedName>
</protein>
<dbReference type="InterPro" id="IPR036097">
    <property type="entry name" value="HisK_dim/P_sf"/>
</dbReference>
<dbReference type="Gene3D" id="2.10.70.100">
    <property type="match status" value="1"/>
</dbReference>
<evidence type="ECO:0000256" key="4">
    <source>
        <dbReference type="ARBA" id="ARBA00022679"/>
    </source>
</evidence>
<keyword evidence="3" id="KW-0597">Phosphoprotein</keyword>
<evidence type="ECO:0000256" key="1">
    <source>
        <dbReference type="ARBA" id="ARBA00000085"/>
    </source>
</evidence>
<evidence type="ECO:0000259" key="10">
    <source>
        <dbReference type="PROSITE" id="PS50112"/>
    </source>
</evidence>
<dbReference type="PANTHER" id="PTHR43304:SF1">
    <property type="entry name" value="PAC DOMAIN-CONTAINING PROTEIN"/>
    <property type="match status" value="1"/>
</dbReference>
<dbReference type="Gene3D" id="1.10.287.130">
    <property type="match status" value="1"/>
</dbReference>
<evidence type="ECO:0000256" key="5">
    <source>
        <dbReference type="ARBA" id="ARBA00022741"/>
    </source>
</evidence>
<feature type="domain" description="PAC" evidence="11">
    <location>
        <begin position="214"/>
        <end position="267"/>
    </location>
</feature>
<dbReference type="OrthoDB" id="9815750at2"/>
<dbReference type="InterPro" id="IPR052162">
    <property type="entry name" value="Sensor_kinase/Photoreceptor"/>
</dbReference>
<evidence type="ECO:0000256" key="3">
    <source>
        <dbReference type="ARBA" id="ARBA00022553"/>
    </source>
</evidence>
<sequence>MTEKPVDFESKQAVDFSLFDAVGAGIVIRNREGEILFANKAFCNLFGTNREELKGRMSFGSLIRFVTEDGKDVQEFAEYPSFQTIHTGKKSEAVWSLKEQKERAAWFRLAADTAYFGSNHQPLIISTVTDITEEKMAKEKCLDSEQRFECLIQSMDELIFTIDSNIQYTAVYGRWFEKNGIPESSLLGKSVYGIVDREKEPLHQIAINHAFNGKSYTYECQIEIGGKWYDFHVSFSPLKSKDGWIKSIIGVARDITSEKRIKKQLKLSQDLYETLIELSPEMIFVQMNGKIVYMNEAGIKSLKASCLTELKGKSIYDIIHPDYHKVVKNRIRELKRNKHVGLLEEKYICMDGSTKYFEVASTLIKIGKKTGSIVFARDVTAKRKADQLLRESEERFRQLAENINDIFWIKDIETGEYIYISPALDKLTGPVSIHSCPESVSPLQPLIPAGEQKNLINQDGLIRSYRIQPESGETRWIKERIFYIYNDSPEPIRIAGVAEDITMLTERQELLQKQKRLMIIQNLAAGIAHEIRNPLTSIKGFMQLLQNFVPEEYFYIIDIEIKNIEKFIKQMLLLGKDSEGKEVKKVSILSILLDVIQVFSPTDLFPCILFDHGNLSRSDYIMGDADQLKEVLINILDNSINSIIRKETGQVWIGTERIGDNVFITVADNGSGISPDRFELLGEPYYANHEKGIGLGLMICQKIIENHSGELTIISKEDEGTTVKIRIPVNGLAKDSFGKQNPGISME</sequence>
<dbReference type="PROSITE" id="PS50113">
    <property type="entry name" value="PAC"/>
    <property type="match status" value="2"/>
</dbReference>
<evidence type="ECO:0000313" key="12">
    <source>
        <dbReference type="EMBL" id="RID88275.1"/>
    </source>
</evidence>
<dbReference type="PANTHER" id="PTHR43304">
    <property type="entry name" value="PHYTOCHROME-LIKE PROTEIN CPH1"/>
    <property type="match status" value="1"/>
</dbReference>
<dbReference type="PRINTS" id="PR00344">
    <property type="entry name" value="BCTRLSENSOR"/>
</dbReference>
<dbReference type="SUPFAM" id="SSF55785">
    <property type="entry name" value="PYP-like sensor domain (PAS domain)"/>
    <property type="match status" value="4"/>
</dbReference>
<dbReference type="Pfam" id="PF00989">
    <property type="entry name" value="PAS"/>
    <property type="match status" value="1"/>
</dbReference>
<reference evidence="12 13" key="1">
    <citation type="submission" date="2018-08" db="EMBL/GenBank/DDBJ databases">
        <title>Bacillus jemisoniae sp. nov., Bacillus chryseoplanitiae sp. nov., Bacillus resnikiae sp. nov., and Bacillus frankliniae sp. nov., isolated from Viking spacecraft and associated surfaces.</title>
        <authorList>
            <person name="Seuylemezian A."/>
            <person name="Vaishampayan P."/>
        </authorList>
    </citation>
    <scope>NUCLEOTIDE SEQUENCE [LARGE SCALE GENOMIC DNA]</scope>
    <source>
        <strain evidence="12 13">JJ-247</strain>
    </source>
</reference>
<dbReference type="NCBIfam" id="TIGR00229">
    <property type="entry name" value="sensory_box"/>
    <property type="match status" value="3"/>
</dbReference>
<keyword evidence="7" id="KW-0067">ATP-binding</keyword>
<dbReference type="InterPro" id="IPR004358">
    <property type="entry name" value="Sig_transdc_His_kin-like_C"/>
</dbReference>
<dbReference type="InterPro" id="IPR005467">
    <property type="entry name" value="His_kinase_dom"/>
</dbReference>
<feature type="domain" description="PAC" evidence="11">
    <location>
        <begin position="461"/>
        <end position="513"/>
    </location>
</feature>
<dbReference type="SMART" id="SM00388">
    <property type="entry name" value="HisKA"/>
    <property type="match status" value="1"/>
</dbReference>
<dbReference type="Pfam" id="PF00512">
    <property type="entry name" value="HisKA"/>
    <property type="match status" value="1"/>
</dbReference>
<dbReference type="GO" id="GO:0005524">
    <property type="term" value="F:ATP binding"/>
    <property type="evidence" value="ECO:0007669"/>
    <property type="project" value="UniProtKB-KW"/>
</dbReference>
<dbReference type="AlphaFoldDB" id="A0A398BDM7"/>
<comment type="catalytic activity">
    <reaction evidence="1">
        <text>ATP + protein L-histidine = ADP + protein N-phospho-L-histidine.</text>
        <dbReference type="EC" id="2.7.13.3"/>
    </reaction>
</comment>
<dbReference type="InterPro" id="IPR001610">
    <property type="entry name" value="PAC"/>
</dbReference>
<keyword evidence="4" id="KW-0808">Transferase</keyword>
<feature type="domain" description="PAS" evidence="10">
    <location>
        <begin position="268"/>
        <end position="338"/>
    </location>
</feature>
<dbReference type="PROSITE" id="PS50109">
    <property type="entry name" value="HIS_KIN"/>
    <property type="match status" value="1"/>
</dbReference>
<dbReference type="InterPro" id="IPR003661">
    <property type="entry name" value="HisK_dim/P_dom"/>
</dbReference>
<evidence type="ECO:0000256" key="7">
    <source>
        <dbReference type="ARBA" id="ARBA00022840"/>
    </source>
</evidence>
<gene>
    <name evidence="12" type="ORF">D1970_01880</name>
</gene>
<keyword evidence="5" id="KW-0547">Nucleotide-binding</keyword>
<dbReference type="Gene3D" id="3.30.450.20">
    <property type="entry name" value="PAS domain"/>
    <property type="match status" value="4"/>
</dbReference>
<dbReference type="Pfam" id="PF13188">
    <property type="entry name" value="PAS_8"/>
    <property type="match status" value="1"/>
</dbReference>
<evidence type="ECO:0000259" key="9">
    <source>
        <dbReference type="PROSITE" id="PS50109"/>
    </source>
</evidence>
<dbReference type="RefSeq" id="WP_119111193.1">
    <property type="nucleotide sequence ID" value="NZ_CBCSEO010000008.1"/>
</dbReference>
<dbReference type="PROSITE" id="PS50112">
    <property type="entry name" value="PAS"/>
    <property type="match status" value="3"/>
</dbReference>
<comment type="caution">
    <text evidence="12">The sequence shown here is derived from an EMBL/GenBank/DDBJ whole genome shotgun (WGS) entry which is preliminary data.</text>
</comment>
<dbReference type="InterPro" id="IPR036890">
    <property type="entry name" value="HATPase_C_sf"/>
</dbReference>
<evidence type="ECO:0000256" key="2">
    <source>
        <dbReference type="ARBA" id="ARBA00012438"/>
    </source>
</evidence>
<feature type="domain" description="PAS" evidence="10">
    <location>
        <begin position="392"/>
        <end position="429"/>
    </location>
</feature>
<dbReference type="Pfam" id="PF13426">
    <property type="entry name" value="PAS_9"/>
    <property type="match status" value="1"/>
</dbReference>
<evidence type="ECO:0000256" key="8">
    <source>
        <dbReference type="ARBA" id="ARBA00023012"/>
    </source>
</evidence>
<feature type="domain" description="PAS" evidence="10">
    <location>
        <begin position="18"/>
        <end position="63"/>
    </location>
</feature>
<dbReference type="InterPro" id="IPR013767">
    <property type="entry name" value="PAS_fold"/>
</dbReference>
<keyword evidence="13" id="KW-1185">Reference proteome</keyword>
<dbReference type="Proteomes" id="UP000265816">
    <property type="component" value="Unassembled WGS sequence"/>
</dbReference>
<dbReference type="Pfam" id="PF02518">
    <property type="entry name" value="HATPase_c"/>
    <property type="match status" value="1"/>
</dbReference>
<proteinExistence type="predicted"/>
<evidence type="ECO:0000259" key="11">
    <source>
        <dbReference type="PROSITE" id="PS50113"/>
    </source>
</evidence>
<keyword evidence="6" id="KW-0418">Kinase</keyword>
<evidence type="ECO:0000256" key="6">
    <source>
        <dbReference type="ARBA" id="ARBA00022777"/>
    </source>
</evidence>
<dbReference type="CDD" id="cd00130">
    <property type="entry name" value="PAS"/>
    <property type="match status" value="3"/>
</dbReference>
<dbReference type="InterPro" id="IPR000014">
    <property type="entry name" value="PAS"/>
</dbReference>
<dbReference type="SUPFAM" id="SSF55874">
    <property type="entry name" value="ATPase domain of HSP90 chaperone/DNA topoisomerase II/histidine kinase"/>
    <property type="match status" value="1"/>
</dbReference>
<organism evidence="12 13">
    <name type="scientific">Mesobacillus zeae</name>
    <dbReference type="NCBI Taxonomy" id="1917180"/>
    <lineage>
        <taxon>Bacteria</taxon>
        <taxon>Bacillati</taxon>
        <taxon>Bacillota</taxon>
        <taxon>Bacilli</taxon>
        <taxon>Bacillales</taxon>
        <taxon>Bacillaceae</taxon>
        <taxon>Mesobacillus</taxon>
    </lineage>
</organism>
<dbReference type="InterPro" id="IPR000700">
    <property type="entry name" value="PAS-assoc_C"/>
</dbReference>
<dbReference type="EC" id="2.7.13.3" evidence="2"/>
<evidence type="ECO:0000313" key="13">
    <source>
        <dbReference type="Proteomes" id="UP000265816"/>
    </source>
</evidence>
<feature type="domain" description="Histidine kinase" evidence="9">
    <location>
        <begin position="526"/>
        <end position="731"/>
    </location>
</feature>
<name>A0A398BDM7_9BACI</name>